<protein>
    <submittedName>
        <fullName evidence="1">Uncharacterized protein</fullName>
    </submittedName>
</protein>
<evidence type="ECO:0000313" key="1">
    <source>
        <dbReference type="EMBL" id="SLM92551.1"/>
    </source>
</evidence>
<dbReference type="AlphaFoldDB" id="A0A1X6X1U8"/>
<reference evidence="2" key="1">
    <citation type="submission" date="2017-02" db="EMBL/GenBank/DDBJ databases">
        <authorList>
            <person name="Dridi B."/>
        </authorList>
    </citation>
    <scope>NUCLEOTIDE SEQUENCE [LARGE SCALE GENOMIC DNA]</scope>
    <source>
        <strain evidence="2">B Co 03.10</strain>
    </source>
</reference>
<evidence type="ECO:0000313" key="2">
    <source>
        <dbReference type="Proteomes" id="UP000196581"/>
    </source>
</evidence>
<dbReference type="Proteomes" id="UP000196581">
    <property type="component" value="Unassembled WGS sequence"/>
</dbReference>
<keyword evidence="2" id="KW-1185">Reference proteome</keyword>
<proteinExistence type="predicted"/>
<organism evidence="1 2">
    <name type="scientific">Brevibacterium yomogidense</name>
    <dbReference type="NCBI Taxonomy" id="946573"/>
    <lineage>
        <taxon>Bacteria</taxon>
        <taxon>Bacillati</taxon>
        <taxon>Actinomycetota</taxon>
        <taxon>Actinomycetes</taxon>
        <taxon>Micrococcales</taxon>
        <taxon>Brevibacteriaceae</taxon>
        <taxon>Brevibacterium</taxon>
    </lineage>
</organism>
<dbReference type="EMBL" id="FWFF01000003">
    <property type="protein sequence ID" value="SLM92551.1"/>
    <property type="molecule type" value="Genomic_DNA"/>
</dbReference>
<gene>
    <name evidence="1" type="ORF">FM105_03200</name>
</gene>
<name>A0A1X6X1U8_9MICO</name>
<accession>A0A1X6X1U8</accession>
<sequence length="49" mass="5169">MRPGDRLTGCTQTNGGVGADLLAPRRSRVRCACARSAVDVVQVVLEVVD</sequence>